<dbReference type="InParanoid" id="H9GD49"/>
<dbReference type="eggNOG" id="ENOG502QRDY">
    <property type="taxonomic scope" value="Eukaryota"/>
</dbReference>
<dbReference type="Pfam" id="PF13181">
    <property type="entry name" value="TPR_8"/>
    <property type="match status" value="1"/>
</dbReference>
<dbReference type="GeneTree" id="ENSGT00390000003047"/>
<dbReference type="SMART" id="SM00028">
    <property type="entry name" value="TPR"/>
    <property type="match status" value="9"/>
</dbReference>
<dbReference type="PROSITE" id="PS50005">
    <property type="entry name" value="TPR"/>
    <property type="match status" value="1"/>
</dbReference>
<dbReference type="Gene3D" id="1.25.40.10">
    <property type="entry name" value="Tetratricopeptide repeat domain"/>
    <property type="match status" value="5"/>
</dbReference>
<reference evidence="2" key="1">
    <citation type="submission" date="2009-12" db="EMBL/GenBank/DDBJ databases">
        <title>The Genome Sequence of Anolis carolinensis (Green Anole Lizard).</title>
        <authorList>
            <consortium name="The Genome Sequencing Platform"/>
            <person name="Di Palma F."/>
            <person name="Alfoldi J."/>
            <person name="Heiman D."/>
            <person name="Young S."/>
            <person name="Grabherr M."/>
            <person name="Johnson J."/>
            <person name="Lander E.S."/>
            <person name="Lindblad-Toh K."/>
        </authorList>
    </citation>
    <scope>NUCLEOTIDE SEQUENCE [LARGE SCALE GENOMIC DNA]</scope>
    <source>
        <strain evidence="2">JBL SC #1</strain>
    </source>
</reference>
<dbReference type="STRING" id="28377.ENSACAP00000007688"/>
<name>H9GD49_ANOCA</name>
<dbReference type="InterPro" id="IPR011990">
    <property type="entry name" value="TPR-like_helical_dom_sf"/>
</dbReference>
<dbReference type="InterPro" id="IPR019734">
    <property type="entry name" value="TPR_rpt"/>
</dbReference>
<dbReference type="GeneID" id="100556224"/>
<sequence length="945" mass="105995">MVASLYKMEALLEQGHYEEVVSQCNSLVGSHHDMELVLMRALASVLSKTNVQKGVMDYLHVFMRHRDKTVSFVSGRQKQHLQKVTRTFLDFVSLGENSNRILENCYDFLIAVAPKDFQVYQTYATHLLEKQHYKECVSAYSKALELLSTNDGTWSDRAPVLLIGRAVANFSLGGKVPEVMKDLTAAFEASPSWAKRWFEELFSAGDIKNVVKMAREALEEGFASYREAIRARLEVRSDGNKGLLSIVISTLHFLLQISPRAQRELNVRLADCYVLKGDIKNALEICNRLLDSKEETYNNTLLALRGFCHLHAKRSQEALRDFQKVIEHASPHPVSCVKALCGRGLIRAWDGRTYCTALDYITACGLRSEETSFVIKSYIPWNQRGFLLIVLQEEAQKILEKNTFSRLSGIQLKERNASSAHQLAFLLLDLDASNEASRILCADALYQMDQTNEAQKILLVALSKTSQKSAVLSRLALLQLKKGFVYDCNQLLKKIAQGGEISSFFAVVNILKDEDKALMRRHCHSRAMTVLKNKQGVGYIKEAIIYLSFAISAAGGYAVDSLLARARCYGQLGQKKTAIFDFSLALKEDPTNAQALCGRGFIHLALNQEKEAVRDLTAAIKADSVLAVAEILSLKLEAQLLMHQWLLSRCREALLGFEAHKKPACGEILKDCALVAEALVKINNKDTQNHALYVDLLTADGRHEEALTYLEETFGKTGPDDAINSRFGLLQAKKRNTTNAAHILASLATKNSEELGYLLNFLDIKQRENLSQVASKEGNALVKKQCHEKAVGYYSLAVLASNNNPRYLRQRAACLSNLQDYKEALKDMNHVVQNHGTNAPRTRVKDYCFLGHLLLSVSEEEQAVKQYIRAFELEETLTLANISTGPNTEIVSKAFLDTAESCFAMRHYEEAWKTAEYGLMVDPNNHELKKLKTRIKREACGCRVQ</sequence>
<dbReference type="Proteomes" id="UP000001646">
    <property type="component" value="Unplaced"/>
</dbReference>
<dbReference type="PANTHER" id="PTHR44874">
    <property type="entry name" value="TETRATRICOPEPTIDE REPEAT PROTEIN 34"/>
    <property type="match status" value="1"/>
</dbReference>
<evidence type="ECO:0000256" key="1">
    <source>
        <dbReference type="PROSITE-ProRule" id="PRU00339"/>
    </source>
</evidence>
<organism evidence="2 3">
    <name type="scientific">Anolis carolinensis</name>
    <name type="common">Green anole</name>
    <name type="synonym">American chameleon</name>
    <dbReference type="NCBI Taxonomy" id="28377"/>
    <lineage>
        <taxon>Eukaryota</taxon>
        <taxon>Metazoa</taxon>
        <taxon>Chordata</taxon>
        <taxon>Craniata</taxon>
        <taxon>Vertebrata</taxon>
        <taxon>Euteleostomi</taxon>
        <taxon>Lepidosauria</taxon>
        <taxon>Squamata</taxon>
        <taxon>Bifurcata</taxon>
        <taxon>Unidentata</taxon>
        <taxon>Episquamata</taxon>
        <taxon>Toxicofera</taxon>
        <taxon>Iguania</taxon>
        <taxon>Dactyloidae</taxon>
        <taxon>Anolis</taxon>
    </lineage>
</organism>
<dbReference type="PANTHER" id="PTHR44874:SF1">
    <property type="entry name" value="TETRATRICOPEPTIDE REPEAT PROTEIN 34"/>
    <property type="match status" value="1"/>
</dbReference>
<dbReference type="KEGG" id="acs:100556224"/>
<dbReference type="AlphaFoldDB" id="H9GD49"/>
<keyword evidence="1" id="KW-0802">TPR repeat</keyword>
<gene>
    <name evidence="2" type="primary">ttc34</name>
</gene>
<dbReference type="OrthoDB" id="5971337at2759"/>
<accession>H9GD49</accession>
<dbReference type="SUPFAM" id="SSF48452">
    <property type="entry name" value="TPR-like"/>
    <property type="match status" value="3"/>
</dbReference>
<evidence type="ECO:0000313" key="2">
    <source>
        <dbReference type="Ensembl" id="ENSACAP00000007688.4"/>
    </source>
</evidence>
<evidence type="ECO:0000313" key="3">
    <source>
        <dbReference type="Proteomes" id="UP000001646"/>
    </source>
</evidence>
<feature type="repeat" description="TPR" evidence="1">
    <location>
        <begin position="844"/>
        <end position="877"/>
    </location>
</feature>
<dbReference type="HOGENOM" id="CLU_030342_0_0_1"/>
<dbReference type="InterPro" id="IPR042161">
    <property type="entry name" value="TTC34"/>
</dbReference>
<proteinExistence type="predicted"/>
<protein>
    <recommendedName>
        <fullName evidence="4">Tetratricopeptide repeat domain 34</fullName>
    </recommendedName>
</protein>
<keyword evidence="3" id="KW-1185">Reference proteome</keyword>
<evidence type="ECO:0008006" key="4">
    <source>
        <dbReference type="Google" id="ProtNLM"/>
    </source>
</evidence>
<dbReference type="CTD" id="100287898"/>
<reference evidence="2" key="2">
    <citation type="submission" date="2025-08" db="UniProtKB">
        <authorList>
            <consortium name="Ensembl"/>
        </authorList>
    </citation>
    <scope>IDENTIFICATION</scope>
</reference>
<dbReference type="Ensembl" id="ENSACAT00000007853.4">
    <property type="protein sequence ID" value="ENSACAP00000007688.4"/>
    <property type="gene ID" value="ENSACAG00000007852.4"/>
</dbReference>
<dbReference type="Bgee" id="ENSACAG00000007852">
    <property type="expression patterns" value="Expressed in lung"/>
</dbReference>
<reference evidence="2" key="3">
    <citation type="submission" date="2025-09" db="UniProtKB">
        <authorList>
            <consortium name="Ensembl"/>
        </authorList>
    </citation>
    <scope>IDENTIFICATION</scope>
</reference>